<reference evidence="1" key="1">
    <citation type="journal article" date="2020" name="New Phytol.">
        <title>Comparative genomics reveals dynamic genome evolution in host specialist ectomycorrhizal fungi.</title>
        <authorList>
            <person name="Lofgren L.A."/>
            <person name="Nguyen N.H."/>
            <person name="Vilgalys R."/>
            <person name="Ruytinx J."/>
            <person name="Liao H.L."/>
            <person name="Branco S."/>
            <person name="Kuo A."/>
            <person name="LaButti K."/>
            <person name="Lipzen A."/>
            <person name="Andreopoulos W."/>
            <person name="Pangilinan J."/>
            <person name="Riley R."/>
            <person name="Hundley H."/>
            <person name="Na H."/>
            <person name="Barry K."/>
            <person name="Grigoriev I.V."/>
            <person name="Stajich J.E."/>
            <person name="Kennedy P.G."/>
        </authorList>
    </citation>
    <scope>NUCLEOTIDE SEQUENCE</scope>
    <source>
        <strain evidence="1">MN1</strain>
    </source>
</reference>
<accession>A0A9P7DXZ9</accession>
<organism evidence="1 2">
    <name type="scientific">Suillus subaureus</name>
    <dbReference type="NCBI Taxonomy" id="48587"/>
    <lineage>
        <taxon>Eukaryota</taxon>
        <taxon>Fungi</taxon>
        <taxon>Dikarya</taxon>
        <taxon>Basidiomycota</taxon>
        <taxon>Agaricomycotina</taxon>
        <taxon>Agaricomycetes</taxon>
        <taxon>Agaricomycetidae</taxon>
        <taxon>Boletales</taxon>
        <taxon>Suillineae</taxon>
        <taxon>Suillaceae</taxon>
        <taxon>Suillus</taxon>
    </lineage>
</organism>
<name>A0A9P7DXZ9_9AGAM</name>
<gene>
    <name evidence="1" type="ORF">BJ212DRAFT_1389378</name>
</gene>
<keyword evidence="2" id="KW-1185">Reference proteome</keyword>
<evidence type="ECO:0000313" key="2">
    <source>
        <dbReference type="Proteomes" id="UP000807769"/>
    </source>
</evidence>
<dbReference type="Proteomes" id="UP000807769">
    <property type="component" value="Unassembled WGS sequence"/>
</dbReference>
<comment type="caution">
    <text evidence="1">The sequence shown here is derived from an EMBL/GenBank/DDBJ whole genome shotgun (WGS) entry which is preliminary data.</text>
</comment>
<protein>
    <submittedName>
        <fullName evidence="1">Uncharacterized protein</fullName>
    </submittedName>
</protein>
<dbReference type="AlphaFoldDB" id="A0A9P7DXZ9"/>
<proteinExistence type="predicted"/>
<dbReference type="EMBL" id="JABBWG010000048">
    <property type="protein sequence ID" value="KAG1806074.1"/>
    <property type="molecule type" value="Genomic_DNA"/>
</dbReference>
<dbReference type="RefSeq" id="XP_041187595.1">
    <property type="nucleotide sequence ID" value="XM_041336949.1"/>
</dbReference>
<evidence type="ECO:0000313" key="1">
    <source>
        <dbReference type="EMBL" id="KAG1806074.1"/>
    </source>
</evidence>
<dbReference type="GeneID" id="64630965"/>
<sequence>MVYSTGYTRWNQWLSSALQGAAGEFVFIQSYFCLGMWCCAVDPCKGFMGLGNIFVVAFIQVHVSSYRF</sequence>